<keyword evidence="2" id="KW-0560">Oxidoreductase</keyword>
<dbReference type="PRINTS" id="PR00080">
    <property type="entry name" value="SDRFAMILY"/>
</dbReference>
<dbReference type="Proteomes" id="UP001500928">
    <property type="component" value="Unassembled WGS sequence"/>
</dbReference>
<organism evidence="4 5">
    <name type="scientific">Actinomycetospora chlora</name>
    <dbReference type="NCBI Taxonomy" id="663608"/>
    <lineage>
        <taxon>Bacteria</taxon>
        <taxon>Bacillati</taxon>
        <taxon>Actinomycetota</taxon>
        <taxon>Actinomycetes</taxon>
        <taxon>Pseudonocardiales</taxon>
        <taxon>Pseudonocardiaceae</taxon>
        <taxon>Actinomycetospora</taxon>
    </lineage>
</organism>
<dbReference type="PANTHER" id="PTHR24322">
    <property type="entry name" value="PKSB"/>
    <property type="match status" value="1"/>
</dbReference>
<evidence type="ECO:0000256" key="2">
    <source>
        <dbReference type="ARBA" id="ARBA00023002"/>
    </source>
</evidence>
<comment type="similarity">
    <text evidence="1 3">Belongs to the short-chain dehydrogenases/reductases (SDR) family.</text>
</comment>
<dbReference type="InterPro" id="IPR036291">
    <property type="entry name" value="NAD(P)-bd_dom_sf"/>
</dbReference>
<gene>
    <name evidence="4" type="ORF">GCM10023200_32250</name>
</gene>
<evidence type="ECO:0000256" key="1">
    <source>
        <dbReference type="ARBA" id="ARBA00006484"/>
    </source>
</evidence>
<dbReference type="Pfam" id="PF00106">
    <property type="entry name" value="adh_short"/>
    <property type="match status" value="1"/>
</dbReference>
<accession>A0ABP9BD55</accession>
<dbReference type="RefSeq" id="WP_345416840.1">
    <property type="nucleotide sequence ID" value="NZ_BAABHO010000024.1"/>
</dbReference>
<evidence type="ECO:0000313" key="5">
    <source>
        <dbReference type="Proteomes" id="UP001500928"/>
    </source>
</evidence>
<dbReference type="CDD" id="cd05233">
    <property type="entry name" value="SDR_c"/>
    <property type="match status" value="1"/>
</dbReference>
<dbReference type="SUPFAM" id="SSF51735">
    <property type="entry name" value="NAD(P)-binding Rossmann-fold domains"/>
    <property type="match status" value="1"/>
</dbReference>
<keyword evidence="5" id="KW-1185">Reference proteome</keyword>
<name>A0ABP9BD55_9PSEU</name>
<proteinExistence type="inferred from homology"/>
<dbReference type="InterPro" id="IPR002347">
    <property type="entry name" value="SDR_fam"/>
</dbReference>
<dbReference type="Gene3D" id="3.40.50.720">
    <property type="entry name" value="NAD(P)-binding Rossmann-like Domain"/>
    <property type="match status" value="1"/>
</dbReference>
<dbReference type="PANTHER" id="PTHR24322:SF736">
    <property type="entry name" value="RETINOL DEHYDROGENASE 10"/>
    <property type="match status" value="1"/>
</dbReference>
<evidence type="ECO:0000256" key="3">
    <source>
        <dbReference type="RuleBase" id="RU000363"/>
    </source>
</evidence>
<dbReference type="PRINTS" id="PR00081">
    <property type="entry name" value="GDHRDH"/>
</dbReference>
<dbReference type="EMBL" id="BAABHO010000024">
    <property type="protein sequence ID" value="GAA4793905.1"/>
    <property type="molecule type" value="Genomic_DNA"/>
</dbReference>
<reference evidence="5" key="1">
    <citation type="journal article" date="2019" name="Int. J. Syst. Evol. Microbiol.">
        <title>The Global Catalogue of Microorganisms (GCM) 10K type strain sequencing project: providing services to taxonomists for standard genome sequencing and annotation.</title>
        <authorList>
            <consortium name="The Broad Institute Genomics Platform"/>
            <consortium name="The Broad Institute Genome Sequencing Center for Infectious Disease"/>
            <person name="Wu L."/>
            <person name="Ma J."/>
        </authorList>
    </citation>
    <scope>NUCLEOTIDE SEQUENCE [LARGE SCALE GENOMIC DNA]</scope>
    <source>
        <strain evidence="5">JCM 17979</strain>
    </source>
</reference>
<sequence length="273" mass="28074">MHPDPSQQRGSGHVAVAVVTGAGRGIGAALAAALSARGHHLVVTDVDGAAAQATAEALDGPATAMPLDVRDPSAHRAVALAAAALGDVTVWVNNAGVLSTAPAWEATDDEVSTTFEVNTLGVVHGSRAAVEVMRRGDVLNVVSLSGLGPTPGFALYGASKAAALSYSQALDIELAAARRPVRIRSLCPDVVDTSLVSNVAHRPSAALLFTGTRLLSVDEVVDAAMDLIGSRRAMRTVPGWRAALQRTSATLPTLARVAVPLVARVGERRRLSR</sequence>
<comment type="caution">
    <text evidence="4">The sequence shown here is derived from an EMBL/GenBank/DDBJ whole genome shotgun (WGS) entry which is preliminary data.</text>
</comment>
<evidence type="ECO:0000313" key="4">
    <source>
        <dbReference type="EMBL" id="GAA4793905.1"/>
    </source>
</evidence>
<protein>
    <submittedName>
        <fullName evidence="4">SDR family oxidoreductase</fullName>
    </submittedName>
</protein>